<sequence length="172" mass="19202">MKKQNLFFLLAFLLPTLLVLWWWGLFRSATIEVAERGPYHYAYLEAQGAYSKLASVQQEVAYQLRQQNIPAGSSFTLILDDPRTTKTGELHARTGYLIDAAAAPKPPLLEDTIAARRVVVAQVKAHPLLAYGKVYGSLLDYSRQMGGRLHMPTVEIYRASVLSVEMPLGVKP</sequence>
<name>A0A1J5QSS6_9ZZZZ</name>
<dbReference type="EMBL" id="MLJW01000753">
    <property type="protein sequence ID" value="OIQ82927.1"/>
    <property type="molecule type" value="Genomic_DNA"/>
</dbReference>
<dbReference type="AlphaFoldDB" id="A0A1J5QSS6"/>
<evidence type="ECO:0008006" key="2">
    <source>
        <dbReference type="Google" id="ProtNLM"/>
    </source>
</evidence>
<comment type="caution">
    <text evidence="1">The sequence shown here is derived from an EMBL/GenBank/DDBJ whole genome shotgun (WGS) entry which is preliminary data.</text>
</comment>
<evidence type="ECO:0000313" key="1">
    <source>
        <dbReference type="EMBL" id="OIQ82927.1"/>
    </source>
</evidence>
<dbReference type="InterPro" id="IPR011256">
    <property type="entry name" value="Reg_factor_effector_dom_sf"/>
</dbReference>
<protein>
    <recommendedName>
        <fullName evidence="2">GyrI-like small molecule binding domain-containing protein</fullName>
    </recommendedName>
</protein>
<gene>
    <name evidence="1" type="ORF">GALL_352810</name>
</gene>
<reference evidence="1" key="1">
    <citation type="submission" date="2016-10" db="EMBL/GenBank/DDBJ databases">
        <title>Sequence of Gallionella enrichment culture.</title>
        <authorList>
            <person name="Poehlein A."/>
            <person name="Muehling M."/>
            <person name="Daniel R."/>
        </authorList>
    </citation>
    <scope>NUCLEOTIDE SEQUENCE</scope>
</reference>
<organism evidence="1">
    <name type="scientific">mine drainage metagenome</name>
    <dbReference type="NCBI Taxonomy" id="410659"/>
    <lineage>
        <taxon>unclassified sequences</taxon>
        <taxon>metagenomes</taxon>
        <taxon>ecological metagenomes</taxon>
    </lineage>
</organism>
<dbReference type="Gene3D" id="3.20.80.10">
    <property type="entry name" value="Regulatory factor, effector binding domain"/>
    <property type="match status" value="1"/>
</dbReference>
<dbReference type="SUPFAM" id="SSF55136">
    <property type="entry name" value="Probable bacterial effector-binding domain"/>
    <property type="match status" value="1"/>
</dbReference>
<proteinExistence type="predicted"/>
<accession>A0A1J5QSS6</accession>